<dbReference type="InterPro" id="IPR035940">
    <property type="entry name" value="CAP_sf"/>
</dbReference>
<feature type="domain" description="SCP" evidence="2">
    <location>
        <begin position="78"/>
        <end position="181"/>
    </location>
</feature>
<organism evidence="3 4">
    <name type="scientific">Paenibacillus wenxiniae</name>
    <dbReference type="NCBI Taxonomy" id="1636843"/>
    <lineage>
        <taxon>Bacteria</taxon>
        <taxon>Bacillati</taxon>
        <taxon>Bacillota</taxon>
        <taxon>Bacilli</taxon>
        <taxon>Bacillales</taxon>
        <taxon>Paenibacillaceae</taxon>
        <taxon>Paenibacillus</taxon>
    </lineage>
</organism>
<keyword evidence="4" id="KW-1185">Reference proteome</keyword>
<protein>
    <submittedName>
        <fullName evidence="3">CAP domain-containing protein</fullName>
    </submittedName>
</protein>
<dbReference type="NCBIfam" id="TIGR02909">
    <property type="entry name" value="spore_YkwD"/>
    <property type="match status" value="1"/>
</dbReference>
<evidence type="ECO:0000313" key="3">
    <source>
        <dbReference type="EMBL" id="MFD1884347.1"/>
    </source>
</evidence>
<dbReference type="SUPFAM" id="SSF55797">
    <property type="entry name" value="PR-1-like"/>
    <property type="match status" value="1"/>
</dbReference>
<dbReference type="InterPro" id="IPR014258">
    <property type="entry name" value="CAP_domain_YkwD-like"/>
</dbReference>
<feature type="signal peptide" evidence="1">
    <location>
        <begin position="1"/>
        <end position="35"/>
    </location>
</feature>
<gene>
    <name evidence="3" type="ORF">ACFSC9_02325</name>
</gene>
<evidence type="ECO:0000313" key="4">
    <source>
        <dbReference type="Proteomes" id="UP001597233"/>
    </source>
</evidence>
<keyword evidence="1" id="KW-0732">Signal</keyword>
<sequence>MIGKMIIKRIAVTATAAALVAGAFVWSPQTETAHAATTIQTTMKTTVTSGSSNFTYKTPRLGTSAATSAAAAAKVAKLVNEQRAKAGLKPLAVDTKLQKMAQAKANDMASKGYFSHTSPTYGTPFKMMNTFGITYTYAGENIAKGQSSAAQVMKDWMNSPGHKANILKKQYTHIGVGFKNGVWVQEFIRK</sequence>
<feature type="chain" id="PRO_5045733204" evidence="1">
    <location>
        <begin position="36"/>
        <end position="190"/>
    </location>
</feature>
<dbReference type="PANTHER" id="PTHR31157:SF1">
    <property type="entry name" value="SCP DOMAIN-CONTAINING PROTEIN"/>
    <property type="match status" value="1"/>
</dbReference>
<proteinExistence type="predicted"/>
<name>A0ABW4RDK4_9BACL</name>
<dbReference type="EMBL" id="JBHUEH010000009">
    <property type="protein sequence ID" value="MFD1884347.1"/>
    <property type="molecule type" value="Genomic_DNA"/>
</dbReference>
<dbReference type="PANTHER" id="PTHR31157">
    <property type="entry name" value="SCP DOMAIN-CONTAINING PROTEIN"/>
    <property type="match status" value="1"/>
</dbReference>
<evidence type="ECO:0000259" key="2">
    <source>
        <dbReference type="Pfam" id="PF00188"/>
    </source>
</evidence>
<dbReference type="Gene3D" id="3.40.33.10">
    <property type="entry name" value="CAP"/>
    <property type="match status" value="1"/>
</dbReference>
<comment type="caution">
    <text evidence="3">The sequence shown here is derived from an EMBL/GenBank/DDBJ whole genome shotgun (WGS) entry which is preliminary data.</text>
</comment>
<dbReference type="Proteomes" id="UP001597233">
    <property type="component" value="Unassembled WGS sequence"/>
</dbReference>
<dbReference type="RefSeq" id="WP_347326320.1">
    <property type="nucleotide sequence ID" value="NZ_JBCGUH010000010.1"/>
</dbReference>
<dbReference type="CDD" id="cd05379">
    <property type="entry name" value="CAP_bacterial"/>
    <property type="match status" value="1"/>
</dbReference>
<dbReference type="InterPro" id="IPR014044">
    <property type="entry name" value="CAP_dom"/>
</dbReference>
<reference evidence="4" key="1">
    <citation type="journal article" date="2019" name="Int. J. Syst. Evol. Microbiol.">
        <title>The Global Catalogue of Microorganisms (GCM) 10K type strain sequencing project: providing services to taxonomists for standard genome sequencing and annotation.</title>
        <authorList>
            <consortium name="The Broad Institute Genomics Platform"/>
            <consortium name="The Broad Institute Genome Sequencing Center for Infectious Disease"/>
            <person name="Wu L."/>
            <person name="Ma J."/>
        </authorList>
    </citation>
    <scope>NUCLEOTIDE SEQUENCE [LARGE SCALE GENOMIC DNA]</scope>
    <source>
        <strain evidence="4">CCUG 54950</strain>
    </source>
</reference>
<evidence type="ECO:0000256" key="1">
    <source>
        <dbReference type="SAM" id="SignalP"/>
    </source>
</evidence>
<dbReference type="Pfam" id="PF00188">
    <property type="entry name" value="CAP"/>
    <property type="match status" value="1"/>
</dbReference>
<accession>A0ABW4RDK4</accession>